<name>A0A7I7VW41_9MYCO</name>
<dbReference type="AlphaFoldDB" id="A0A7I7VW41"/>
<feature type="region of interest" description="Disordered" evidence="1">
    <location>
        <begin position="1"/>
        <end position="21"/>
    </location>
</feature>
<sequence length="69" mass="7141">MLGSFDAEVGRPGADGAGAESVGVHPVIPTASTAAPMVVATKAVLFPKTDVLPNMLRMDICRSPNQFET</sequence>
<dbReference type="Proteomes" id="UP000467201">
    <property type="component" value="Chromosome"/>
</dbReference>
<reference evidence="2 3" key="1">
    <citation type="journal article" date="2019" name="Emerg. Microbes Infect.">
        <title>Comprehensive subspecies identification of 175 nontuberculous mycobacteria species based on 7547 genomic profiles.</title>
        <authorList>
            <person name="Matsumoto Y."/>
            <person name="Kinjo T."/>
            <person name="Motooka D."/>
            <person name="Nabeya D."/>
            <person name="Jung N."/>
            <person name="Uechi K."/>
            <person name="Horii T."/>
            <person name="Iida T."/>
            <person name="Fujita J."/>
            <person name="Nakamura S."/>
        </authorList>
    </citation>
    <scope>NUCLEOTIDE SEQUENCE [LARGE SCALE GENOMIC DNA]</scope>
    <source>
        <strain evidence="2 3">JCM 12405</strain>
    </source>
</reference>
<evidence type="ECO:0000313" key="2">
    <source>
        <dbReference type="EMBL" id="BBZ09516.1"/>
    </source>
</evidence>
<protein>
    <submittedName>
        <fullName evidence="2">Uncharacterized protein</fullName>
    </submittedName>
</protein>
<gene>
    <name evidence="2" type="ORF">MDOR_36850</name>
</gene>
<dbReference type="KEGG" id="mdr:MDOR_36850"/>
<accession>A0A7I7VW41</accession>
<evidence type="ECO:0000256" key="1">
    <source>
        <dbReference type="SAM" id="MobiDB-lite"/>
    </source>
</evidence>
<proteinExistence type="predicted"/>
<evidence type="ECO:0000313" key="3">
    <source>
        <dbReference type="Proteomes" id="UP000467201"/>
    </source>
</evidence>
<dbReference type="EMBL" id="AP022605">
    <property type="protein sequence ID" value="BBZ09516.1"/>
    <property type="molecule type" value="Genomic_DNA"/>
</dbReference>
<organism evidence="2 3">
    <name type="scientific">Mycolicibacterium doricum</name>
    <dbReference type="NCBI Taxonomy" id="126673"/>
    <lineage>
        <taxon>Bacteria</taxon>
        <taxon>Bacillati</taxon>
        <taxon>Actinomycetota</taxon>
        <taxon>Actinomycetes</taxon>
        <taxon>Mycobacteriales</taxon>
        <taxon>Mycobacteriaceae</taxon>
        <taxon>Mycolicibacterium</taxon>
    </lineage>
</organism>